<dbReference type="OrthoDB" id="4473401at2759"/>
<keyword evidence="3" id="KW-1185">Reference proteome</keyword>
<dbReference type="PROSITE" id="PS00280">
    <property type="entry name" value="BPTI_KUNITZ_1"/>
    <property type="match status" value="1"/>
</dbReference>
<dbReference type="Gene3D" id="4.10.410.10">
    <property type="entry name" value="Pancreatic trypsin inhibitor Kunitz domain"/>
    <property type="match status" value="2"/>
</dbReference>
<evidence type="ECO:0000259" key="1">
    <source>
        <dbReference type="PROSITE" id="PS50279"/>
    </source>
</evidence>
<gene>
    <name evidence="2" type="ORF">TTRE_0000699001</name>
</gene>
<dbReference type="Pfam" id="PF14625">
    <property type="entry name" value="Lustrin_cystein"/>
    <property type="match status" value="2"/>
</dbReference>
<dbReference type="GO" id="GO:0004867">
    <property type="term" value="F:serine-type endopeptidase inhibitor activity"/>
    <property type="evidence" value="ECO:0007669"/>
    <property type="project" value="InterPro"/>
</dbReference>
<reference evidence="2" key="2">
    <citation type="submission" date="2014-03" db="EMBL/GenBank/DDBJ databases">
        <title>The whipworm genome and dual-species transcriptomics of an intimate host-pathogen interaction.</title>
        <authorList>
            <person name="Foth B.J."/>
            <person name="Tsai I.J."/>
            <person name="Reid A.J."/>
            <person name="Bancroft A.J."/>
            <person name="Nichol S."/>
            <person name="Tracey A."/>
            <person name="Holroyd N."/>
            <person name="Cotton J.A."/>
            <person name="Stanley E.J."/>
            <person name="Zarowiecki M."/>
            <person name="Liu J.Z."/>
            <person name="Huckvale T."/>
            <person name="Cooper P.J."/>
            <person name="Grencis R.K."/>
            <person name="Berriman M."/>
        </authorList>
    </citation>
    <scope>NUCLEOTIDE SEQUENCE [LARGE SCALE GENOMIC DNA]</scope>
</reference>
<dbReference type="InterPro" id="IPR006150">
    <property type="entry name" value="Cys_repeat_1"/>
</dbReference>
<organism evidence="2 3">
    <name type="scientific">Trichuris trichiura</name>
    <name type="common">Whipworm</name>
    <name type="synonym">Trichocephalus trichiurus</name>
    <dbReference type="NCBI Taxonomy" id="36087"/>
    <lineage>
        <taxon>Eukaryota</taxon>
        <taxon>Metazoa</taxon>
        <taxon>Ecdysozoa</taxon>
        <taxon>Nematoda</taxon>
        <taxon>Enoplea</taxon>
        <taxon>Dorylaimia</taxon>
        <taxon>Trichinellida</taxon>
        <taxon>Trichuridae</taxon>
        <taxon>Trichuris</taxon>
    </lineage>
</organism>
<dbReference type="EMBL" id="HG806391">
    <property type="protein sequence ID" value="CDW58666.1"/>
    <property type="molecule type" value="Genomic_DNA"/>
</dbReference>
<dbReference type="CDD" id="cd00109">
    <property type="entry name" value="Kunitz-type"/>
    <property type="match status" value="1"/>
</dbReference>
<feature type="domain" description="BPTI/Kunitz inhibitor" evidence="1">
    <location>
        <begin position="129"/>
        <end position="185"/>
    </location>
</feature>
<dbReference type="Proteomes" id="UP000030665">
    <property type="component" value="Unassembled WGS sequence"/>
</dbReference>
<evidence type="ECO:0000313" key="2">
    <source>
        <dbReference type="EMBL" id="CDW58666.1"/>
    </source>
</evidence>
<dbReference type="CDD" id="cd22593">
    <property type="entry name" value="Kunitz_conkunitzin"/>
    <property type="match status" value="1"/>
</dbReference>
<protein>
    <submittedName>
        <fullName evidence="2">Kunitz BPTI and Lustrin cystein domain containing protein</fullName>
    </submittedName>
</protein>
<feature type="domain" description="BPTI/Kunitz inhibitor" evidence="1">
    <location>
        <begin position="9"/>
        <end position="61"/>
    </location>
</feature>
<accession>A0A077ZE89</accession>
<name>A0A077ZE89_TRITR</name>
<dbReference type="InterPro" id="IPR020901">
    <property type="entry name" value="Prtase_inh_Kunz-CS"/>
</dbReference>
<dbReference type="SMART" id="SM00289">
    <property type="entry name" value="WR1"/>
    <property type="match status" value="4"/>
</dbReference>
<dbReference type="InterPro" id="IPR053014">
    <property type="entry name" value="Cuticle_assoc_divergent"/>
</dbReference>
<dbReference type="STRING" id="36087.A0A077ZE89"/>
<dbReference type="SUPFAM" id="SSF57362">
    <property type="entry name" value="BPTI-like"/>
    <property type="match status" value="2"/>
</dbReference>
<dbReference type="SMART" id="SM00131">
    <property type="entry name" value="KU"/>
    <property type="match status" value="2"/>
</dbReference>
<dbReference type="PROSITE" id="PS50279">
    <property type="entry name" value="BPTI_KUNITZ_2"/>
    <property type="match status" value="2"/>
</dbReference>
<dbReference type="PANTHER" id="PTHR46339">
    <property type="entry name" value="PROTEIN CBG15282-RELATED"/>
    <property type="match status" value="1"/>
</dbReference>
<dbReference type="InterPro" id="IPR002223">
    <property type="entry name" value="Kunitz_BPTI"/>
</dbReference>
<sequence>MEQTIKVICSQKINPGIRCDAPITFRYAFDVRHGSCQPYSYQGCSGNSNSFLSVAQCESFCLQVHLGSIEHLLVHMSGLCFKGLPFWKHGRIVRCDLFERICPLEHYCVVPVYGPATSRICCPSASIICALNKAEGNFCHSNQTNGSVSRFYFDFHTRSCVEFQFKGCGENGNNFETSEKCLKFCSGFIAVPYSIDYGKQYSPGNAGQHVSVPACNVADHKLAPGSMYYRCDPKLPFNCPDGYSCQRSFNNHEYICCGFPSVTEKSATQSSICSSHSSGFSKLENYKPLPCVSKIDCPLGLTCQFIRPLGRHFCCPPMLPKSSDYHIAGLGVLNDCPIGELYLYPPTGQPLSCRLEVDHCPMNYYCQVSEAAGVGICCPAVLSSHKEVFHTNAEITDVKTKECTVSHVVPISSVYINASNTDEKAYVDVLGTCYSI</sequence>
<dbReference type="Pfam" id="PF00014">
    <property type="entry name" value="Kunitz_BPTI"/>
    <property type="match status" value="2"/>
</dbReference>
<evidence type="ECO:0000313" key="3">
    <source>
        <dbReference type="Proteomes" id="UP000030665"/>
    </source>
</evidence>
<dbReference type="InterPro" id="IPR028150">
    <property type="entry name" value="Lustrin_cystein"/>
</dbReference>
<dbReference type="InterPro" id="IPR036880">
    <property type="entry name" value="Kunitz_BPTI_sf"/>
</dbReference>
<dbReference type="AlphaFoldDB" id="A0A077ZE89"/>
<reference evidence="2" key="1">
    <citation type="submission" date="2014-01" db="EMBL/GenBank/DDBJ databases">
        <authorList>
            <person name="Aslett M."/>
        </authorList>
    </citation>
    <scope>NUCLEOTIDE SEQUENCE</scope>
</reference>
<proteinExistence type="predicted"/>